<dbReference type="Gene3D" id="1.20.1250.20">
    <property type="entry name" value="MFS general substrate transporter like domains"/>
    <property type="match status" value="1"/>
</dbReference>
<dbReference type="OrthoDB" id="2351791at2759"/>
<dbReference type="PROSITE" id="PS50850">
    <property type="entry name" value="MFS"/>
    <property type="match status" value="1"/>
</dbReference>
<evidence type="ECO:0000256" key="5">
    <source>
        <dbReference type="SAM" id="Phobius"/>
    </source>
</evidence>
<dbReference type="Pfam" id="PF07690">
    <property type="entry name" value="MFS_1"/>
    <property type="match status" value="1"/>
</dbReference>
<dbReference type="Proteomes" id="UP000240883">
    <property type="component" value="Unassembled WGS sequence"/>
</dbReference>
<keyword evidence="3 5" id="KW-1133">Transmembrane helix</keyword>
<feature type="transmembrane region" description="Helical" evidence="5">
    <location>
        <begin position="349"/>
        <end position="368"/>
    </location>
</feature>
<feature type="transmembrane region" description="Helical" evidence="5">
    <location>
        <begin position="481"/>
        <end position="503"/>
    </location>
</feature>
<feature type="transmembrane region" description="Helical" evidence="5">
    <location>
        <begin position="57"/>
        <end position="77"/>
    </location>
</feature>
<evidence type="ECO:0000256" key="3">
    <source>
        <dbReference type="ARBA" id="ARBA00022989"/>
    </source>
</evidence>
<dbReference type="GO" id="GO:0005886">
    <property type="term" value="C:plasma membrane"/>
    <property type="evidence" value="ECO:0007669"/>
    <property type="project" value="TreeGrafter"/>
</dbReference>
<dbReference type="SUPFAM" id="SSF103473">
    <property type="entry name" value="MFS general substrate transporter"/>
    <property type="match status" value="1"/>
</dbReference>
<feature type="transmembrane region" description="Helical" evidence="5">
    <location>
        <begin position="323"/>
        <end position="342"/>
    </location>
</feature>
<dbReference type="PANTHER" id="PTHR23501:SF94">
    <property type="entry name" value="MAJOR FACILITATOR SUPERFAMILY (MFS) PROFILE DOMAIN-CONTAINING PROTEIN"/>
    <property type="match status" value="1"/>
</dbReference>
<evidence type="ECO:0000256" key="1">
    <source>
        <dbReference type="ARBA" id="ARBA00004141"/>
    </source>
</evidence>
<evidence type="ECO:0000256" key="4">
    <source>
        <dbReference type="ARBA" id="ARBA00023136"/>
    </source>
</evidence>
<dbReference type="EMBL" id="KZ678155">
    <property type="protein sequence ID" value="PSN59510.1"/>
    <property type="molecule type" value="Genomic_DNA"/>
</dbReference>
<dbReference type="InterPro" id="IPR020846">
    <property type="entry name" value="MFS_dom"/>
</dbReference>
<feature type="transmembrane region" description="Helical" evidence="5">
    <location>
        <begin position="218"/>
        <end position="240"/>
    </location>
</feature>
<organism evidence="7 8">
    <name type="scientific">Corynespora cassiicola Philippines</name>
    <dbReference type="NCBI Taxonomy" id="1448308"/>
    <lineage>
        <taxon>Eukaryota</taxon>
        <taxon>Fungi</taxon>
        <taxon>Dikarya</taxon>
        <taxon>Ascomycota</taxon>
        <taxon>Pezizomycotina</taxon>
        <taxon>Dothideomycetes</taxon>
        <taxon>Pleosporomycetidae</taxon>
        <taxon>Pleosporales</taxon>
        <taxon>Corynesporascaceae</taxon>
        <taxon>Corynespora</taxon>
    </lineage>
</organism>
<reference evidence="7 8" key="1">
    <citation type="journal article" date="2018" name="Front. Microbiol.">
        <title>Genome-Wide Analysis of Corynespora cassiicola Leaf Fall Disease Putative Effectors.</title>
        <authorList>
            <person name="Lopez D."/>
            <person name="Ribeiro S."/>
            <person name="Label P."/>
            <person name="Fumanal B."/>
            <person name="Venisse J.S."/>
            <person name="Kohler A."/>
            <person name="de Oliveira R.R."/>
            <person name="Labutti K."/>
            <person name="Lipzen A."/>
            <person name="Lail K."/>
            <person name="Bauer D."/>
            <person name="Ohm R.A."/>
            <person name="Barry K.W."/>
            <person name="Spatafora J."/>
            <person name="Grigoriev I.V."/>
            <person name="Martin F.M."/>
            <person name="Pujade-Renaud V."/>
        </authorList>
    </citation>
    <scope>NUCLEOTIDE SEQUENCE [LARGE SCALE GENOMIC DNA]</scope>
    <source>
        <strain evidence="7 8">Philippines</strain>
    </source>
</reference>
<keyword evidence="4 5" id="KW-0472">Membrane</keyword>
<proteinExistence type="predicted"/>
<dbReference type="PRINTS" id="PR01036">
    <property type="entry name" value="TCRTETB"/>
</dbReference>
<feature type="transmembrane region" description="Helical" evidence="5">
    <location>
        <begin position="89"/>
        <end position="110"/>
    </location>
</feature>
<name>A0A2T2N265_CORCC</name>
<gene>
    <name evidence="7" type="ORF">BS50DRAFT_508264</name>
</gene>
<evidence type="ECO:0000256" key="2">
    <source>
        <dbReference type="ARBA" id="ARBA00022692"/>
    </source>
</evidence>
<dbReference type="PANTHER" id="PTHR23501">
    <property type="entry name" value="MAJOR FACILITATOR SUPERFAMILY"/>
    <property type="match status" value="1"/>
</dbReference>
<dbReference type="AlphaFoldDB" id="A0A2T2N265"/>
<dbReference type="InterPro" id="IPR011701">
    <property type="entry name" value="MFS"/>
</dbReference>
<evidence type="ECO:0000313" key="7">
    <source>
        <dbReference type="EMBL" id="PSN59510.1"/>
    </source>
</evidence>
<dbReference type="Gene3D" id="1.20.1720.10">
    <property type="entry name" value="Multidrug resistance protein D"/>
    <property type="match status" value="1"/>
</dbReference>
<feature type="transmembrane region" description="Helical" evidence="5">
    <location>
        <begin position="21"/>
        <end position="45"/>
    </location>
</feature>
<comment type="subcellular location">
    <subcellularLocation>
        <location evidence="1">Membrane</location>
        <topology evidence="1">Multi-pass membrane protein</topology>
    </subcellularLocation>
</comment>
<feature type="transmembrane region" description="Helical" evidence="5">
    <location>
        <begin position="409"/>
        <end position="434"/>
    </location>
</feature>
<dbReference type="GO" id="GO:0022857">
    <property type="term" value="F:transmembrane transporter activity"/>
    <property type="evidence" value="ECO:0007669"/>
    <property type="project" value="InterPro"/>
</dbReference>
<feature type="transmembrane region" description="Helical" evidence="5">
    <location>
        <begin position="284"/>
        <end position="303"/>
    </location>
</feature>
<accession>A0A2T2N265</accession>
<evidence type="ECO:0000259" key="6">
    <source>
        <dbReference type="PROSITE" id="PS50850"/>
    </source>
</evidence>
<feature type="transmembrane region" description="Helical" evidence="5">
    <location>
        <begin position="246"/>
        <end position="263"/>
    </location>
</feature>
<dbReference type="InterPro" id="IPR036259">
    <property type="entry name" value="MFS_trans_sf"/>
</dbReference>
<evidence type="ECO:0000313" key="8">
    <source>
        <dbReference type="Proteomes" id="UP000240883"/>
    </source>
</evidence>
<feature type="transmembrane region" description="Helical" evidence="5">
    <location>
        <begin position="177"/>
        <end position="197"/>
    </location>
</feature>
<keyword evidence="2 5" id="KW-0812">Transmembrane</keyword>
<feature type="transmembrane region" description="Helical" evidence="5">
    <location>
        <begin position="374"/>
        <end position="397"/>
    </location>
</feature>
<keyword evidence="8" id="KW-1185">Reference proteome</keyword>
<feature type="transmembrane region" description="Helical" evidence="5">
    <location>
        <begin position="122"/>
        <end position="140"/>
    </location>
</feature>
<sequence length="531" mass="57644">MDPAADEEAQTKEWEPTKSEWLIFICLAILSLLVSLDSTILVPVLPSIAKSLNGDAIDAFWTGTSYLLTCAIFQPFIVSLSDAFGRRQLLFISVSLFTVGTLICCLSKDFPTMLAGRSIQGIGGGGTLALGLVIITDIVPLRQRPKYYGIIQLAWAIGTVSGPVTGGAFAEHSTWRWAFYINFPMCAAGLLMVPWVIRLHAKRASFKERLLQTDWVGAALFISSSCSFLIGITWGGNMYAWDSAQTVVPIVLGVLGMTVTLLWERYGASKPFIRIWLFSNHAAMAAYACAVLQGLMMFCLLYYLPLYLQAAQGYSPTVSGAGLAPITGGLLPTSIIVGALITRLGRYRWAIRSGWAAIIASTALLIILDHKTPTYGWILLFLAIGPSQGLVLMSLNFSLQALASERDAAYAASMYTFMRTFGMCLGVAIGGTVFQNRLAVHLASQGLNVNVAQDAEAFILMMESMPDGSALSVYREVYAEAFRNVFEVLVGVAVLGGIASLFIKHASMDRELDSDHVFKGTPDDKGVEERK</sequence>
<protein>
    <submittedName>
        <fullName evidence="7">Putative efflux pump antibiotic resistance protein</fullName>
    </submittedName>
</protein>
<feature type="transmembrane region" description="Helical" evidence="5">
    <location>
        <begin position="147"/>
        <end position="165"/>
    </location>
</feature>
<feature type="domain" description="Major facilitator superfamily (MFS) profile" evidence="6">
    <location>
        <begin position="23"/>
        <end position="508"/>
    </location>
</feature>